<name>A0A6N7Y3C8_9FIRM</name>
<dbReference type="RefSeq" id="WP_154441516.1">
    <property type="nucleotide sequence ID" value="NZ_VUNQ01000035.1"/>
</dbReference>
<dbReference type="EC" id="5.1.1.4" evidence="2"/>
<dbReference type="PANTHER" id="PTHR33442:SF5">
    <property type="entry name" value="BIFUNCTIONAL TRANS-3-HYDROXY-L-PROLINE DEHYDRATASE_2-EPIMERASE"/>
    <property type="match status" value="1"/>
</dbReference>
<protein>
    <submittedName>
        <fullName evidence="2">Proline racemase</fullName>
        <ecNumber evidence="2">5.1.1.4</ecNumber>
    </submittedName>
</protein>
<evidence type="ECO:0000256" key="1">
    <source>
        <dbReference type="ARBA" id="ARBA00007529"/>
    </source>
</evidence>
<dbReference type="GO" id="GO:0047580">
    <property type="term" value="F:4-hydroxyproline epimerase activity"/>
    <property type="evidence" value="ECO:0007669"/>
    <property type="project" value="TreeGrafter"/>
</dbReference>
<dbReference type="Gene3D" id="3.10.310.10">
    <property type="entry name" value="Diaminopimelate Epimerase, Chain A, domain 1"/>
    <property type="match status" value="2"/>
</dbReference>
<comment type="caution">
    <text evidence="2">The sequence shown here is derived from an EMBL/GenBank/DDBJ whole genome shotgun (WGS) entry which is preliminary data.</text>
</comment>
<dbReference type="PIRSF" id="PIRSF029792">
    <property type="entry name" value="Pro_racemase"/>
    <property type="match status" value="1"/>
</dbReference>
<sequence length="335" mass="36709">MKFSKSLQAIDSHTMGEATRIVTGGLPVIPGKTMSDKKEYLEENLDYIRTALMHEPRGHKDMFGAIITTPTLEEADLGIIFMDSGGYLNMCGHGTMGTATVAVETGMVNVTEPTTDIVLEAPAGLVKAKVKVENGKAKEVSVVNVPSFLYKEDIQVELPEVGKVTFDISFGGSFFAIVKDSELGVKIDMKDINLLTERAMKLREIINNEIKIEHPTKKHIKTVDLVEVYGEPKSEDADYQNVVIFGTGQVDRSPCGTGTSAKLATLYAKGELGLNEPFVYESIINTKFKGRVLEETTVGEFKAIIPEITGSSFITGFNHFVIDEDDPVKYGFLLK</sequence>
<evidence type="ECO:0000313" key="3">
    <source>
        <dbReference type="Proteomes" id="UP000469523"/>
    </source>
</evidence>
<evidence type="ECO:0000313" key="2">
    <source>
        <dbReference type="EMBL" id="MSU02550.1"/>
    </source>
</evidence>
<dbReference type="InterPro" id="IPR008794">
    <property type="entry name" value="Pro_racemase_fam"/>
</dbReference>
<dbReference type="Pfam" id="PF05544">
    <property type="entry name" value="Pro_racemase"/>
    <property type="match status" value="1"/>
</dbReference>
<dbReference type="EMBL" id="VUNQ01000035">
    <property type="protein sequence ID" value="MSU02550.1"/>
    <property type="molecule type" value="Genomic_DNA"/>
</dbReference>
<dbReference type="SUPFAM" id="SSF54506">
    <property type="entry name" value="Diaminopimelate epimerase-like"/>
    <property type="match status" value="1"/>
</dbReference>
<dbReference type="GO" id="GO:0018112">
    <property type="term" value="F:proline racemase activity"/>
    <property type="evidence" value="ECO:0007669"/>
    <property type="project" value="UniProtKB-EC"/>
</dbReference>
<dbReference type="PANTHER" id="PTHR33442">
    <property type="entry name" value="TRANS-3-HYDROXY-L-PROLINE DEHYDRATASE"/>
    <property type="match status" value="1"/>
</dbReference>
<keyword evidence="2" id="KW-0413">Isomerase</keyword>
<proteinExistence type="inferred from homology"/>
<comment type="similarity">
    <text evidence="1">Belongs to the proline racemase family.</text>
</comment>
<accession>A0A6N7Y3C8</accession>
<dbReference type="SFLD" id="SFLDS00028">
    <property type="entry name" value="Proline_Racemase"/>
    <property type="match status" value="1"/>
</dbReference>
<dbReference type="NCBIfam" id="NF010576">
    <property type="entry name" value="PRK13969.1"/>
    <property type="match status" value="1"/>
</dbReference>
<keyword evidence="3" id="KW-1185">Reference proteome</keyword>
<dbReference type="Proteomes" id="UP000469523">
    <property type="component" value="Unassembled WGS sequence"/>
</dbReference>
<organism evidence="2 3">
    <name type="scientific">Tissierella pigra</name>
    <dbReference type="NCBI Taxonomy" id="2607614"/>
    <lineage>
        <taxon>Bacteria</taxon>
        <taxon>Bacillati</taxon>
        <taxon>Bacillota</taxon>
        <taxon>Tissierellia</taxon>
        <taxon>Tissierellales</taxon>
        <taxon>Tissierellaceae</taxon>
        <taxon>Tissierella</taxon>
    </lineage>
</organism>
<dbReference type="AlphaFoldDB" id="A0A6N7Y3C8"/>
<reference evidence="2 3" key="1">
    <citation type="submission" date="2019-09" db="EMBL/GenBank/DDBJ databases">
        <title>In-depth cultivation of the pig gut microbiome towards novel bacterial diversity and tailored functional studies.</title>
        <authorList>
            <person name="Wylensek D."/>
            <person name="Hitch T.C.A."/>
            <person name="Clavel T."/>
        </authorList>
    </citation>
    <scope>NUCLEOTIDE SEQUENCE [LARGE SCALE GENOMIC DNA]</scope>
    <source>
        <strain evidence="2 3">WCA3-693-APC-4?</strain>
    </source>
</reference>
<gene>
    <name evidence="2" type="ORF">FYJ83_13900</name>
</gene>
<dbReference type="FunFam" id="3.10.310.10:FF:000005">
    <property type="entry name" value="Proline racemase"/>
    <property type="match status" value="1"/>
</dbReference>